<dbReference type="InterPro" id="IPR006287">
    <property type="entry name" value="DJ-1"/>
</dbReference>
<dbReference type="PANTHER" id="PTHR48094:SF12">
    <property type="entry name" value="PARKINSON DISEASE PROTEIN 7 HOMOLOG"/>
    <property type="match status" value="1"/>
</dbReference>
<keyword evidence="5" id="KW-1185">Reference proteome</keyword>
<dbReference type="STRING" id="1684307.A0A316UHW2"/>
<dbReference type="AlphaFoldDB" id="A0A316UHW2"/>
<protein>
    <recommendedName>
        <fullName evidence="1">D-lactate dehydratase</fullName>
        <ecNumber evidence="1">4.2.1.130</ecNumber>
    </recommendedName>
</protein>
<proteinExistence type="predicted"/>
<dbReference type="GO" id="GO:0006979">
    <property type="term" value="P:response to oxidative stress"/>
    <property type="evidence" value="ECO:0007669"/>
    <property type="project" value="TreeGrafter"/>
</dbReference>
<accession>A0A316UHW2</accession>
<dbReference type="GO" id="GO:0005634">
    <property type="term" value="C:nucleus"/>
    <property type="evidence" value="ECO:0007669"/>
    <property type="project" value="TreeGrafter"/>
</dbReference>
<dbReference type="InterPro" id="IPR050325">
    <property type="entry name" value="Prot/Nucl_acid_deglycase"/>
</dbReference>
<dbReference type="GO" id="GO:0005739">
    <property type="term" value="C:mitochondrion"/>
    <property type="evidence" value="ECO:0007669"/>
    <property type="project" value="TreeGrafter"/>
</dbReference>
<name>A0A316UHW2_9BASI</name>
<evidence type="ECO:0000256" key="2">
    <source>
        <dbReference type="ARBA" id="ARBA00048082"/>
    </source>
</evidence>
<dbReference type="RefSeq" id="XP_025350683.1">
    <property type="nucleotide sequence ID" value="XM_025493501.1"/>
</dbReference>
<dbReference type="Gene3D" id="3.40.50.880">
    <property type="match status" value="1"/>
</dbReference>
<dbReference type="OrthoDB" id="543156at2759"/>
<gene>
    <name evidence="4" type="ORF">BCV69DRAFT_285865</name>
</gene>
<evidence type="ECO:0000259" key="3">
    <source>
        <dbReference type="Pfam" id="PF01965"/>
    </source>
</evidence>
<dbReference type="GO" id="GO:1903189">
    <property type="term" value="P:glyoxal metabolic process"/>
    <property type="evidence" value="ECO:0007669"/>
    <property type="project" value="TreeGrafter"/>
</dbReference>
<dbReference type="GeneID" id="37015235"/>
<reference evidence="4 5" key="1">
    <citation type="journal article" date="2018" name="Mol. Biol. Evol.">
        <title>Broad Genomic Sampling Reveals a Smut Pathogenic Ancestry of the Fungal Clade Ustilaginomycotina.</title>
        <authorList>
            <person name="Kijpornyongpan T."/>
            <person name="Mondo S.J."/>
            <person name="Barry K."/>
            <person name="Sandor L."/>
            <person name="Lee J."/>
            <person name="Lipzen A."/>
            <person name="Pangilinan J."/>
            <person name="LaButti K."/>
            <person name="Hainaut M."/>
            <person name="Henrissat B."/>
            <person name="Grigoriev I.V."/>
            <person name="Spatafora J.W."/>
            <person name="Aime M.C."/>
        </authorList>
    </citation>
    <scope>NUCLEOTIDE SEQUENCE [LARGE SCALE GENOMIC DNA]</scope>
    <source>
        <strain evidence="4 5">MCA 4718</strain>
    </source>
</reference>
<dbReference type="GO" id="GO:0019172">
    <property type="term" value="F:glyoxalase III activity"/>
    <property type="evidence" value="ECO:0007669"/>
    <property type="project" value="UniProtKB-EC"/>
</dbReference>
<dbReference type="SUPFAM" id="SSF52317">
    <property type="entry name" value="Class I glutamine amidotransferase-like"/>
    <property type="match status" value="1"/>
</dbReference>
<dbReference type="InterPro" id="IPR029062">
    <property type="entry name" value="Class_I_gatase-like"/>
</dbReference>
<evidence type="ECO:0000313" key="5">
    <source>
        <dbReference type="Proteomes" id="UP000245942"/>
    </source>
</evidence>
<dbReference type="CDD" id="cd03135">
    <property type="entry name" value="GATase1_DJ-1"/>
    <property type="match status" value="1"/>
</dbReference>
<dbReference type="Proteomes" id="UP000245942">
    <property type="component" value="Unassembled WGS sequence"/>
</dbReference>
<comment type="catalytic activity">
    <reaction evidence="2">
        <text>methylglyoxal + H2O = (R)-lactate + H(+)</text>
        <dbReference type="Rhea" id="RHEA:27754"/>
        <dbReference type="ChEBI" id="CHEBI:15377"/>
        <dbReference type="ChEBI" id="CHEBI:15378"/>
        <dbReference type="ChEBI" id="CHEBI:16004"/>
        <dbReference type="ChEBI" id="CHEBI:17158"/>
        <dbReference type="EC" id="4.2.1.130"/>
    </reaction>
</comment>
<dbReference type="EMBL" id="KZ819321">
    <property type="protein sequence ID" value="PWN23523.1"/>
    <property type="molecule type" value="Genomic_DNA"/>
</dbReference>
<dbReference type="Pfam" id="PF01965">
    <property type="entry name" value="DJ-1_PfpI"/>
    <property type="match status" value="1"/>
</dbReference>
<feature type="domain" description="DJ-1/PfpI" evidence="3">
    <location>
        <begin position="4"/>
        <end position="189"/>
    </location>
</feature>
<evidence type="ECO:0000313" key="4">
    <source>
        <dbReference type="EMBL" id="PWN23523.1"/>
    </source>
</evidence>
<evidence type="ECO:0000256" key="1">
    <source>
        <dbReference type="ARBA" id="ARBA00013134"/>
    </source>
</evidence>
<dbReference type="EC" id="4.2.1.130" evidence="1"/>
<dbReference type="InterPro" id="IPR002818">
    <property type="entry name" value="DJ-1/PfpI"/>
</dbReference>
<dbReference type="NCBIfam" id="TIGR01383">
    <property type="entry name" value="not_thiJ"/>
    <property type="match status" value="1"/>
</dbReference>
<organism evidence="4 5">
    <name type="scientific">Pseudomicrostroma glucosiphilum</name>
    <dbReference type="NCBI Taxonomy" id="1684307"/>
    <lineage>
        <taxon>Eukaryota</taxon>
        <taxon>Fungi</taxon>
        <taxon>Dikarya</taxon>
        <taxon>Basidiomycota</taxon>
        <taxon>Ustilaginomycotina</taxon>
        <taxon>Exobasidiomycetes</taxon>
        <taxon>Microstromatales</taxon>
        <taxon>Microstromatales incertae sedis</taxon>
        <taxon>Pseudomicrostroma</taxon>
    </lineage>
</organism>
<sequence length="210" mass="22056">MSSKSVLILLSHGTEEIEFATVYDVCVRAGLSPKSVFVGSSSQSAEDPHGVSSSTPEAPYAATLSRGLKVLPDLKLPDLAGGKKAFEFDAVVIPGGAEGAKTISENGDVQSLIAKYYADGKVVAAICAGVLAVKTSGIAKDSKLTSHPSVKDELSKDYRYSEDRIVISDNLITSRGPGTSLLFALSLVEKLLGPEKREEISGPMILSDKL</sequence>
<dbReference type="PANTHER" id="PTHR48094">
    <property type="entry name" value="PROTEIN/NUCLEIC ACID DEGLYCASE DJ-1-RELATED"/>
    <property type="match status" value="1"/>
</dbReference>